<proteinExistence type="predicted"/>
<keyword evidence="2" id="KW-1185">Reference proteome</keyword>
<sequence>MKRGFFDFCKGKIFFKENHFFYFINIQLFTKSLRARAFHIRKKAVFGTFQIFFLKKFCSSEKRFYNSHVLESQTNGKQVRRKTNKKIDSKKQN</sequence>
<protein>
    <submittedName>
        <fullName evidence="1">Uncharacterized protein</fullName>
    </submittedName>
</protein>
<reference evidence="1 2" key="1">
    <citation type="submission" date="2008-12" db="EMBL/GenBank/DDBJ databases">
        <authorList>
            <person name="Fulton L."/>
            <person name="Clifton S."/>
            <person name="Fulton B."/>
            <person name="Xu J."/>
            <person name="Minx P."/>
            <person name="Pepin K.H."/>
            <person name="Johnson M."/>
            <person name="Bhonagiri V."/>
            <person name="Nash W.E."/>
            <person name="Mardis E.R."/>
            <person name="Wilson R.K."/>
        </authorList>
    </citation>
    <scope>NUCLEOTIDE SEQUENCE [LARGE SCALE GENOMIC DNA]</scope>
    <source>
        <strain evidence="1 2">DSM 18228</strain>
    </source>
</reference>
<organism evidence="1 2">
    <name type="scientific">Phocaeicola coprophilus DSM 18228 = JCM 13818</name>
    <dbReference type="NCBI Taxonomy" id="547042"/>
    <lineage>
        <taxon>Bacteria</taxon>
        <taxon>Pseudomonadati</taxon>
        <taxon>Bacteroidota</taxon>
        <taxon>Bacteroidia</taxon>
        <taxon>Bacteroidales</taxon>
        <taxon>Bacteroidaceae</taxon>
        <taxon>Phocaeicola</taxon>
    </lineage>
</organism>
<dbReference type="EMBL" id="ACBW01000147">
    <property type="protein sequence ID" value="EEF76596.1"/>
    <property type="molecule type" value="Genomic_DNA"/>
</dbReference>
<dbReference type="Proteomes" id="UP000014073">
    <property type="component" value="Unassembled WGS sequence"/>
</dbReference>
<dbReference type="AlphaFoldDB" id="S0FDQ5"/>
<evidence type="ECO:0000313" key="1">
    <source>
        <dbReference type="EMBL" id="EEF76596.1"/>
    </source>
</evidence>
<gene>
    <name evidence="1" type="ORF">BACCOPRO_02102</name>
</gene>
<dbReference type="HOGENOM" id="CLU_2393660_0_0_10"/>
<evidence type="ECO:0000313" key="2">
    <source>
        <dbReference type="Proteomes" id="UP000014073"/>
    </source>
</evidence>
<accession>S0FDQ5</accession>
<comment type="caution">
    <text evidence="1">The sequence shown here is derived from an EMBL/GenBank/DDBJ whole genome shotgun (WGS) entry which is preliminary data.</text>
</comment>
<name>S0FDQ5_9BACT</name>